<dbReference type="Gene3D" id="2.10.50.30">
    <property type="entry name" value="GPCR, family 3, nine cysteines domain"/>
    <property type="match status" value="1"/>
</dbReference>
<dbReference type="InterPro" id="IPR038550">
    <property type="entry name" value="GPCR_3_9-Cys_sf"/>
</dbReference>
<organism evidence="13 14">
    <name type="scientific">Pogona vitticeps</name>
    <name type="common">central bearded dragon</name>
    <dbReference type="NCBI Taxonomy" id="103695"/>
    <lineage>
        <taxon>Eukaryota</taxon>
        <taxon>Metazoa</taxon>
        <taxon>Chordata</taxon>
        <taxon>Craniata</taxon>
        <taxon>Vertebrata</taxon>
        <taxon>Euteleostomi</taxon>
        <taxon>Lepidosauria</taxon>
        <taxon>Squamata</taxon>
        <taxon>Bifurcata</taxon>
        <taxon>Unidentata</taxon>
        <taxon>Episquamata</taxon>
        <taxon>Toxicofera</taxon>
        <taxon>Iguania</taxon>
        <taxon>Acrodonta</taxon>
        <taxon>Agamidae</taxon>
        <taxon>Amphibolurinae</taxon>
        <taxon>Pogona</taxon>
    </lineage>
</organism>
<evidence type="ECO:0000256" key="3">
    <source>
        <dbReference type="ARBA" id="ARBA00022692"/>
    </source>
</evidence>
<feature type="transmembrane region" description="Helical" evidence="11">
    <location>
        <begin position="80"/>
        <end position="98"/>
    </location>
</feature>
<dbReference type="PANTHER" id="PTHR24061">
    <property type="entry name" value="CALCIUM-SENSING RECEPTOR-RELATED"/>
    <property type="match status" value="1"/>
</dbReference>
<feature type="domain" description="G-protein coupled receptors family 3 profile" evidence="12">
    <location>
        <begin position="532"/>
        <end position="796"/>
    </location>
</feature>
<evidence type="ECO:0000256" key="10">
    <source>
        <dbReference type="ARBA" id="ARBA00023224"/>
    </source>
</evidence>
<evidence type="ECO:0000256" key="7">
    <source>
        <dbReference type="ARBA" id="ARBA00023136"/>
    </source>
</evidence>
<feature type="transmembrane region" description="Helical" evidence="11">
    <location>
        <begin position="696"/>
        <end position="714"/>
    </location>
</feature>
<dbReference type="InterPro" id="IPR011500">
    <property type="entry name" value="GPCR_3_9-Cys_dom"/>
</dbReference>
<dbReference type="InterPro" id="IPR004073">
    <property type="entry name" value="GPCR_3_vmron_rcpt_2"/>
</dbReference>
<comment type="subcellular location">
    <subcellularLocation>
        <location evidence="1">Cell membrane</location>
        <topology evidence="1">Multi-pass membrane protein</topology>
    </subcellularLocation>
</comment>
<evidence type="ECO:0000256" key="4">
    <source>
        <dbReference type="ARBA" id="ARBA00022729"/>
    </source>
</evidence>
<keyword evidence="2" id="KW-1003">Cell membrane</keyword>
<dbReference type="PRINTS" id="PR00248">
    <property type="entry name" value="GPCRMGR"/>
</dbReference>
<dbReference type="InterPro" id="IPR000068">
    <property type="entry name" value="GPCR_3_Ca_sens_rcpt-rel"/>
</dbReference>
<keyword evidence="9" id="KW-0325">Glycoprotein</keyword>
<dbReference type="InterPro" id="IPR017978">
    <property type="entry name" value="GPCR_3_C"/>
</dbReference>
<keyword evidence="10" id="KW-0807">Transducer</keyword>
<dbReference type="PRINTS" id="PR01535">
    <property type="entry name" value="VOMERONASL2R"/>
</dbReference>
<dbReference type="Gene3D" id="3.40.50.2300">
    <property type="match status" value="2"/>
</dbReference>
<dbReference type="InterPro" id="IPR028082">
    <property type="entry name" value="Peripla_BP_I"/>
</dbReference>
<evidence type="ECO:0000256" key="11">
    <source>
        <dbReference type="SAM" id="Phobius"/>
    </source>
</evidence>
<keyword evidence="3 11" id="KW-0812">Transmembrane</keyword>
<keyword evidence="13" id="KW-1185">Reference proteome</keyword>
<keyword evidence="8" id="KW-0675">Receptor</keyword>
<protein>
    <submittedName>
        <fullName evidence="14">Vomeronasal type-2 receptor 26-like</fullName>
    </submittedName>
</protein>
<dbReference type="InterPro" id="IPR017979">
    <property type="entry name" value="GPCR_3_CS"/>
</dbReference>
<evidence type="ECO:0000313" key="14">
    <source>
        <dbReference type="RefSeq" id="XP_072843116.1"/>
    </source>
</evidence>
<evidence type="ECO:0000256" key="6">
    <source>
        <dbReference type="ARBA" id="ARBA00023040"/>
    </source>
</evidence>
<evidence type="ECO:0000256" key="2">
    <source>
        <dbReference type="ARBA" id="ARBA00022475"/>
    </source>
</evidence>
<evidence type="ECO:0000256" key="8">
    <source>
        <dbReference type="ARBA" id="ARBA00023170"/>
    </source>
</evidence>
<dbReference type="PROSITE" id="PS00981">
    <property type="entry name" value="G_PROTEIN_RECEP_F3_3"/>
    <property type="match status" value="1"/>
</dbReference>
<name>A0ABM5FCH9_9SAUR</name>
<dbReference type="InterPro" id="IPR001828">
    <property type="entry name" value="ANF_lig-bd_rcpt"/>
</dbReference>
<evidence type="ECO:0000256" key="9">
    <source>
        <dbReference type="ARBA" id="ARBA00023180"/>
    </source>
</evidence>
<keyword evidence="7 11" id="KW-0472">Membrane</keyword>
<keyword evidence="4" id="KW-0732">Signal</keyword>
<proteinExistence type="predicted"/>
<evidence type="ECO:0000256" key="1">
    <source>
        <dbReference type="ARBA" id="ARBA00004651"/>
    </source>
</evidence>
<reference evidence="13" key="1">
    <citation type="submission" date="2025-05" db="UniProtKB">
        <authorList>
            <consortium name="RefSeq"/>
        </authorList>
    </citation>
    <scope>NUCLEOTIDE SEQUENCE [LARGE SCALE GENOMIC DNA]</scope>
</reference>
<feature type="transmembrane region" description="Helical" evidence="11">
    <location>
        <begin position="726"/>
        <end position="746"/>
    </location>
</feature>
<reference evidence="14" key="2">
    <citation type="submission" date="2025-08" db="UniProtKB">
        <authorList>
            <consortium name="RefSeq"/>
        </authorList>
    </citation>
    <scope>IDENTIFICATION</scope>
</reference>
<feature type="transmembrane region" description="Helical" evidence="11">
    <location>
        <begin position="532"/>
        <end position="555"/>
    </location>
</feature>
<keyword evidence="5 11" id="KW-1133">Transmembrane helix</keyword>
<dbReference type="CDD" id="cd15283">
    <property type="entry name" value="7tmC_V2R_pheromone"/>
    <property type="match status" value="1"/>
</dbReference>
<dbReference type="RefSeq" id="XP_072843116.1">
    <property type="nucleotide sequence ID" value="XM_072987015.1"/>
</dbReference>
<dbReference type="GeneID" id="140703663"/>
<dbReference type="PANTHER" id="PTHR24061:SF599">
    <property type="entry name" value="G-PROTEIN COUPLED RECEPTORS FAMILY 3 PROFILE DOMAIN-CONTAINING PROTEIN"/>
    <property type="match status" value="1"/>
</dbReference>
<evidence type="ECO:0000259" key="12">
    <source>
        <dbReference type="PROSITE" id="PS50259"/>
    </source>
</evidence>
<dbReference type="InterPro" id="IPR000337">
    <property type="entry name" value="GPCR_3"/>
</dbReference>
<dbReference type="Pfam" id="PF01094">
    <property type="entry name" value="ANF_receptor"/>
    <property type="match status" value="1"/>
</dbReference>
<feature type="transmembrane region" description="Helical" evidence="11">
    <location>
        <begin position="752"/>
        <end position="774"/>
    </location>
</feature>
<feature type="transmembrane region" description="Helical" evidence="11">
    <location>
        <begin position="602"/>
        <end position="626"/>
    </location>
</feature>
<dbReference type="Proteomes" id="UP001652642">
    <property type="component" value="Chromosome 2"/>
</dbReference>
<evidence type="ECO:0000313" key="13">
    <source>
        <dbReference type="Proteomes" id="UP001652642"/>
    </source>
</evidence>
<feature type="transmembrane region" description="Helical" evidence="11">
    <location>
        <begin position="570"/>
        <end position="590"/>
    </location>
</feature>
<dbReference type="PROSITE" id="PS50259">
    <property type="entry name" value="G_PROTEIN_RECEP_F3_4"/>
    <property type="match status" value="1"/>
</dbReference>
<dbReference type="Pfam" id="PF07562">
    <property type="entry name" value="NCD3G"/>
    <property type="match status" value="1"/>
</dbReference>
<sequence>MERAFSAVSYTAWWHLLMLILSLCSFCVRLKRQCPWKEIRDRRPSFNYYSPGDYQIAGIVTTTNTIFLPYDFAKSPLTDFYSIGGMIFWDILPFLFAVREINENPKFLPNITLGYNIYENYFNPRMTSEALVDLLSMGQQHIPNYGCGRKNRMLAVLEGANSEISMQISTMLDIYKIPQVSYGFIAQIPRNKDRFPFFYQTAPKQEPPFLGIIKLLLHFRWTWINVLAPENDSGERFISSFSSVAANSGICVAFTYRIPMINVYRKINMLFLLLNTKANVVVCQLDSQAMSILLVATREVNMHSGTVGKVWITTALQDLSVRLLFKLADLQHTHLYLSFLIQTNKATQYDNFDELLFDLKQFKQKAFRCLYSKHSMSVKLHPFLRLFQHYNVSMNGDEFRENQDLAADFHIVNWVRWPNKSTAGVDVGRIERWDSSEVKIAVHDSAIVWPTWFNQTAPFSRCTKSCRPGQAKLTKEGQPICCYDCAPCAEGAISTQEDAKNCNKCPDNQYSNEERDQCVEKVISFLSYEEPLGISLTFLALFSSLNTLLVLGIFVKHRETPIVKANNRDLTYVLLGSLLLCFLSSFLYIGRPQRVTCLLRQTAFSVIFSIAVSSLLAKTVMVVVAFMATKPGNTMRKWLGKIWANSIVLSCSAIQLGICIVWLGISPPFPDSYMHSQPGLIILQCNEGSVVMFYSALGYMGFLAATCFTLAFLARKLPGAFNEAKLITFSMLVFCSVWVSFVPTYLSTKGKYMVAVQVFSILSSSLGLLVCIFVPKCYIIVFKPDLNTKEHLMLKNQDGN</sequence>
<dbReference type="SUPFAM" id="SSF53822">
    <property type="entry name" value="Periplasmic binding protein-like I"/>
    <property type="match status" value="1"/>
</dbReference>
<dbReference type="Pfam" id="PF00003">
    <property type="entry name" value="7tm_3"/>
    <property type="match status" value="1"/>
</dbReference>
<gene>
    <name evidence="14" type="primary">LOC140703663</name>
</gene>
<accession>A0ABM5FCH9</accession>
<feature type="transmembrane region" description="Helical" evidence="11">
    <location>
        <begin position="647"/>
        <end position="665"/>
    </location>
</feature>
<evidence type="ECO:0000256" key="5">
    <source>
        <dbReference type="ARBA" id="ARBA00022989"/>
    </source>
</evidence>
<keyword evidence="6" id="KW-0297">G-protein coupled receptor</keyword>
<feature type="transmembrane region" description="Helical" evidence="11">
    <location>
        <begin position="12"/>
        <end position="30"/>
    </location>
</feature>